<feature type="domain" description="ATP-grasp" evidence="20">
    <location>
        <begin position="120"/>
        <end position="316"/>
    </location>
</feature>
<evidence type="ECO:0000256" key="14">
    <source>
        <dbReference type="ARBA" id="ARBA00023160"/>
    </source>
</evidence>
<dbReference type="SUPFAM" id="SSF56059">
    <property type="entry name" value="Glutathione synthetase ATP-binding domain-like"/>
    <property type="match status" value="1"/>
</dbReference>
<comment type="pathway">
    <text evidence="2 19">Lipid metabolism; malonyl-CoA biosynthesis; malonyl-CoA from acetyl-CoA: step 1/1.</text>
</comment>
<keyword evidence="15 19" id="KW-0092">Biotin</keyword>
<dbReference type="EMBL" id="JBAFUR010000001">
    <property type="protein sequence ID" value="MFG1251457.1"/>
    <property type="molecule type" value="Genomic_DNA"/>
</dbReference>
<keyword evidence="6 19" id="KW-0444">Lipid biosynthesis</keyword>
<evidence type="ECO:0000256" key="2">
    <source>
        <dbReference type="ARBA" id="ARBA00004956"/>
    </source>
</evidence>
<evidence type="ECO:0000313" key="23">
    <source>
        <dbReference type="Proteomes" id="UP001604043"/>
    </source>
</evidence>
<dbReference type="PROSITE" id="PS00867">
    <property type="entry name" value="CPSASE_2"/>
    <property type="match status" value="1"/>
</dbReference>
<evidence type="ECO:0000259" key="20">
    <source>
        <dbReference type="PROSITE" id="PS50975"/>
    </source>
</evidence>
<dbReference type="Gene3D" id="3.30.470.20">
    <property type="entry name" value="ATP-grasp fold, B domain"/>
    <property type="match status" value="1"/>
</dbReference>
<evidence type="ECO:0000256" key="7">
    <source>
        <dbReference type="ARBA" id="ARBA00022598"/>
    </source>
</evidence>
<dbReference type="InterPro" id="IPR011761">
    <property type="entry name" value="ATP-grasp"/>
</dbReference>
<comment type="caution">
    <text evidence="22">The sequence shown here is derived from an EMBL/GenBank/DDBJ whole genome shotgun (WGS) entry which is preliminary data.</text>
</comment>
<dbReference type="SUPFAM" id="SSF51246">
    <property type="entry name" value="Rudiment single hybrid motif"/>
    <property type="match status" value="1"/>
</dbReference>
<dbReference type="InterPro" id="IPR004549">
    <property type="entry name" value="Acetyl_CoA_COase_biotin_COase"/>
</dbReference>
<comment type="function">
    <text evidence="1 19">This protein is a component of the acetyl coenzyme A carboxylase complex; first, biotin carboxylase catalyzes the carboxylation of the carrier protein and then the transcarboxylase transfers the carboxyl group to form malonyl-CoA.</text>
</comment>
<feature type="domain" description="Biotin carboxylation" evidence="21">
    <location>
        <begin position="1"/>
        <end position="444"/>
    </location>
</feature>
<dbReference type="PANTHER" id="PTHR48095:SF2">
    <property type="entry name" value="BIOTIN CARBOXYLASE, CHLOROPLASTIC"/>
    <property type="match status" value="1"/>
</dbReference>
<dbReference type="PANTHER" id="PTHR48095">
    <property type="entry name" value="PYRUVATE CARBOXYLASE SUBUNIT A"/>
    <property type="match status" value="1"/>
</dbReference>
<evidence type="ECO:0000256" key="13">
    <source>
        <dbReference type="ARBA" id="ARBA00023098"/>
    </source>
</evidence>
<comment type="subunit">
    <text evidence="3 19">Acetyl-CoA carboxylase is a heterohexamer of biotin carboxyl carrier protein, biotin carboxylase and the two subunits of carboxyl transferase in a 2:2 complex.</text>
</comment>
<reference evidence="22 23" key="1">
    <citation type="submission" date="2024-02" db="EMBL/GenBank/DDBJ databases">
        <title>Expansion and revision of Xanthobacter and proposal of Roseixanthobacter gen. nov.</title>
        <authorList>
            <person name="Soltysiak M.P.M."/>
            <person name="Jalihal A."/>
            <person name="Ory A."/>
            <person name="Chrisophersen C."/>
            <person name="Lee A.D."/>
            <person name="Boulton J."/>
            <person name="Springer M."/>
        </authorList>
    </citation>
    <scope>NUCLEOTIDE SEQUENCE [LARGE SCALE GENOMIC DNA]</scope>
    <source>
        <strain evidence="22 23">CB5</strain>
    </source>
</reference>
<evidence type="ECO:0000256" key="8">
    <source>
        <dbReference type="ARBA" id="ARBA00022723"/>
    </source>
</evidence>
<keyword evidence="11 18" id="KW-0067">ATP-binding</keyword>
<dbReference type="InterPro" id="IPR005482">
    <property type="entry name" value="Biotin_COase_C"/>
</dbReference>
<evidence type="ECO:0000256" key="15">
    <source>
        <dbReference type="ARBA" id="ARBA00023267"/>
    </source>
</evidence>
<dbReference type="PROSITE" id="PS50979">
    <property type="entry name" value="BC"/>
    <property type="match status" value="1"/>
</dbReference>
<dbReference type="InterPro" id="IPR011764">
    <property type="entry name" value="Biotin_carboxylation_dom"/>
</dbReference>
<evidence type="ECO:0000256" key="16">
    <source>
        <dbReference type="ARBA" id="ARBA00033786"/>
    </source>
</evidence>
<protein>
    <recommendedName>
        <fullName evidence="5 19">Biotin carboxylase</fullName>
        <ecNumber evidence="4 19">6.3.4.14</ecNumber>
    </recommendedName>
    <alternativeName>
        <fullName evidence="16 19">Acetyl-coenzyme A carboxylase biotin carboxylase subunit A</fullName>
    </alternativeName>
</protein>
<sequence>MFRKILIANRGEIALRILRACKELGIATVAVHSTADADAMHVRLADESVCIGPPPARESYLNIPSLLAACEITGADAVHPGYGFLAENARFAEILADHNIHFIGPKAEHIRIMGDKIEAKKTAQALGIPVVPGSDGGIHSDEEAHRVAAEIGFPVLVKAAAGGGGRGMKVAMTADDLSQALSTARTEAKAAFGDDAVYLEKYLSTPRHIEVQVLGDGKGHAIHLGERDCSLQRRHQKVWEEAPSPVITAAQRAEIGETCAAAMRKLGYIGVGTIEFLYENGNFYFIEMNTRIQVEHPVTEMVTGIDLINEQIRVAAGEPLTLTQKDVVIEGHAIECRVNAEHPTTFRPSPGKITHYHVPGGLGIRVDSNAYQGYVIPPTYDSLVGKLIVHGKTRDECLRRLRRALDEFVVDGIDTTLPLFRTLVRTRDVAEGQYDIHWLEHFLAEGEGKNIV</sequence>
<dbReference type="EC" id="6.3.4.14" evidence="4 19"/>
<dbReference type="InterPro" id="IPR005479">
    <property type="entry name" value="CPAse_ATP-bd"/>
</dbReference>
<proteinExistence type="predicted"/>
<evidence type="ECO:0000256" key="4">
    <source>
        <dbReference type="ARBA" id="ARBA00013263"/>
    </source>
</evidence>
<keyword evidence="13 19" id="KW-0443">Lipid metabolism</keyword>
<evidence type="ECO:0000256" key="6">
    <source>
        <dbReference type="ARBA" id="ARBA00022516"/>
    </source>
</evidence>
<keyword evidence="23" id="KW-1185">Reference proteome</keyword>
<dbReference type="InterPro" id="IPR016185">
    <property type="entry name" value="PreATP-grasp_dom_sf"/>
</dbReference>
<dbReference type="PROSITE" id="PS00866">
    <property type="entry name" value="CPSASE_1"/>
    <property type="match status" value="1"/>
</dbReference>
<dbReference type="GO" id="GO:0004075">
    <property type="term" value="F:biotin carboxylase activity"/>
    <property type="evidence" value="ECO:0007669"/>
    <property type="project" value="UniProtKB-EC"/>
</dbReference>
<evidence type="ECO:0000259" key="21">
    <source>
        <dbReference type="PROSITE" id="PS50979"/>
    </source>
</evidence>
<evidence type="ECO:0000256" key="3">
    <source>
        <dbReference type="ARBA" id="ARBA00011750"/>
    </source>
</evidence>
<comment type="catalytic activity">
    <reaction evidence="17 19">
        <text>N(6)-biotinyl-L-lysyl-[protein] + hydrogencarbonate + ATP = N(6)-carboxybiotinyl-L-lysyl-[protein] + ADP + phosphate + H(+)</text>
        <dbReference type="Rhea" id="RHEA:13501"/>
        <dbReference type="Rhea" id="RHEA-COMP:10505"/>
        <dbReference type="Rhea" id="RHEA-COMP:10506"/>
        <dbReference type="ChEBI" id="CHEBI:15378"/>
        <dbReference type="ChEBI" id="CHEBI:17544"/>
        <dbReference type="ChEBI" id="CHEBI:30616"/>
        <dbReference type="ChEBI" id="CHEBI:43474"/>
        <dbReference type="ChEBI" id="CHEBI:83144"/>
        <dbReference type="ChEBI" id="CHEBI:83145"/>
        <dbReference type="ChEBI" id="CHEBI:456216"/>
        <dbReference type="EC" id="6.3.4.14"/>
    </reaction>
</comment>
<evidence type="ECO:0000256" key="10">
    <source>
        <dbReference type="ARBA" id="ARBA00022832"/>
    </source>
</evidence>
<keyword evidence="10 19" id="KW-0276">Fatty acid metabolism</keyword>
<name>A0ABW6ZCD6_9HYPH</name>
<dbReference type="InterPro" id="IPR051602">
    <property type="entry name" value="ACC_Biotin_Carboxylase"/>
</dbReference>
<dbReference type="Gene3D" id="3.30.1490.20">
    <property type="entry name" value="ATP-grasp fold, A domain"/>
    <property type="match status" value="1"/>
</dbReference>
<evidence type="ECO:0000256" key="18">
    <source>
        <dbReference type="PROSITE-ProRule" id="PRU00409"/>
    </source>
</evidence>
<evidence type="ECO:0000256" key="5">
    <source>
        <dbReference type="ARBA" id="ARBA00017242"/>
    </source>
</evidence>
<keyword evidence="7 19" id="KW-0436">Ligase</keyword>
<dbReference type="PROSITE" id="PS50975">
    <property type="entry name" value="ATP_GRASP"/>
    <property type="match status" value="1"/>
</dbReference>
<dbReference type="NCBIfam" id="NF006367">
    <property type="entry name" value="PRK08591.1"/>
    <property type="match status" value="1"/>
</dbReference>
<dbReference type="InterPro" id="IPR005481">
    <property type="entry name" value="BC-like_N"/>
</dbReference>
<keyword evidence="9 18" id="KW-0547">Nucleotide-binding</keyword>
<keyword evidence="8" id="KW-0479">Metal-binding</keyword>
<dbReference type="RefSeq" id="WP_029558006.1">
    <property type="nucleotide sequence ID" value="NZ_JAMJXC010000007.1"/>
</dbReference>
<evidence type="ECO:0000256" key="11">
    <source>
        <dbReference type="ARBA" id="ARBA00022840"/>
    </source>
</evidence>
<dbReference type="Pfam" id="PF00289">
    <property type="entry name" value="Biotin_carb_N"/>
    <property type="match status" value="1"/>
</dbReference>
<dbReference type="Gene3D" id="3.40.50.20">
    <property type="match status" value="1"/>
</dbReference>
<dbReference type="Pfam" id="PF02785">
    <property type="entry name" value="Biotin_carb_C"/>
    <property type="match status" value="1"/>
</dbReference>
<keyword evidence="14 19" id="KW-0275">Fatty acid biosynthesis</keyword>
<organism evidence="22 23">
    <name type="scientific">Xanthobacter aminoxidans</name>
    <dbReference type="NCBI Taxonomy" id="186280"/>
    <lineage>
        <taxon>Bacteria</taxon>
        <taxon>Pseudomonadati</taxon>
        <taxon>Pseudomonadota</taxon>
        <taxon>Alphaproteobacteria</taxon>
        <taxon>Hyphomicrobiales</taxon>
        <taxon>Xanthobacteraceae</taxon>
        <taxon>Xanthobacter</taxon>
    </lineage>
</organism>
<dbReference type="InterPro" id="IPR013815">
    <property type="entry name" value="ATP_grasp_subdomain_1"/>
</dbReference>
<gene>
    <name evidence="22" type="primary">accC</name>
    <name evidence="22" type="ORF">V5F30_04535</name>
</gene>
<evidence type="ECO:0000256" key="12">
    <source>
        <dbReference type="ARBA" id="ARBA00022842"/>
    </source>
</evidence>
<evidence type="ECO:0000256" key="9">
    <source>
        <dbReference type="ARBA" id="ARBA00022741"/>
    </source>
</evidence>
<dbReference type="SUPFAM" id="SSF52440">
    <property type="entry name" value="PreATP-grasp domain"/>
    <property type="match status" value="1"/>
</dbReference>
<dbReference type="SMART" id="SM00878">
    <property type="entry name" value="Biotin_carb_C"/>
    <property type="match status" value="1"/>
</dbReference>
<dbReference type="InterPro" id="IPR011054">
    <property type="entry name" value="Rudment_hybrid_motif"/>
</dbReference>
<evidence type="ECO:0000256" key="19">
    <source>
        <dbReference type="RuleBase" id="RU365063"/>
    </source>
</evidence>
<dbReference type="Pfam" id="PF02786">
    <property type="entry name" value="CPSase_L_D2"/>
    <property type="match status" value="1"/>
</dbReference>
<evidence type="ECO:0000256" key="1">
    <source>
        <dbReference type="ARBA" id="ARBA00003761"/>
    </source>
</evidence>
<dbReference type="NCBIfam" id="TIGR00514">
    <property type="entry name" value="accC"/>
    <property type="match status" value="1"/>
</dbReference>
<keyword evidence="12" id="KW-0460">Magnesium</keyword>
<evidence type="ECO:0000313" key="22">
    <source>
        <dbReference type="EMBL" id="MFG1251457.1"/>
    </source>
</evidence>
<accession>A0ABW6ZCD6</accession>
<dbReference type="Proteomes" id="UP001604043">
    <property type="component" value="Unassembled WGS sequence"/>
</dbReference>
<evidence type="ECO:0000256" key="17">
    <source>
        <dbReference type="ARBA" id="ARBA00048600"/>
    </source>
</evidence>